<protein>
    <submittedName>
        <fullName evidence="2">Uncharacterized protein</fullName>
    </submittedName>
</protein>
<reference evidence="2" key="1">
    <citation type="submission" date="2022-12" db="EMBL/GenBank/DDBJ databases">
        <authorList>
            <person name="Petersen C."/>
        </authorList>
    </citation>
    <scope>NUCLEOTIDE SEQUENCE</scope>
    <source>
        <strain evidence="2">IBT 29677</strain>
    </source>
</reference>
<feature type="chain" id="PRO_5040877556" evidence="1">
    <location>
        <begin position="21"/>
        <end position="414"/>
    </location>
</feature>
<keyword evidence="1" id="KW-0732">Signal</keyword>
<organism evidence="2 3">
    <name type="scientific">Penicillium cosmopolitanum</name>
    <dbReference type="NCBI Taxonomy" id="1131564"/>
    <lineage>
        <taxon>Eukaryota</taxon>
        <taxon>Fungi</taxon>
        <taxon>Dikarya</taxon>
        <taxon>Ascomycota</taxon>
        <taxon>Pezizomycotina</taxon>
        <taxon>Eurotiomycetes</taxon>
        <taxon>Eurotiomycetidae</taxon>
        <taxon>Eurotiales</taxon>
        <taxon>Aspergillaceae</taxon>
        <taxon>Penicillium</taxon>
    </lineage>
</organism>
<reference evidence="2" key="2">
    <citation type="journal article" date="2023" name="IMA Fungus">
        <title>Comparative genomic study of the Penicillium genus elucidates a diverse pangenome and 15 lateral gene transfer events.</title>
        <authorList>
            <person name="Petersen C."/>
            <person name="Sorensen T."/>
            <person name="Nielsen M.R."/>
            <person name="Sondergaard T.E."/>
            <person name="Sorensen J.L."/>
            <person name="Fitzpatrick D.A."/>
            <person name="Frisvad J.C."/>
            <person name="Nielsen K.L."/>
        </authorList>
    </citation>
    <scope>NUCLEOTIDE SEQUENCE</scope>
    <source>
        <strain evidence="2">IBT 29677</strain>
    </source>
</reference>
<comment type="caution">
    <text evidence="2">The sequence shown here is derived from an EMBL/GenBank/DDBJ whole genome shotgun (WGS) entry which is preliminary data.</text>
</comment>
<evidence type="ECO:0000313" key="2">
    <source>
        <dbReference type="EMBL" id="KAJ5378882.1"/>
    </source>
</evidence>
<dbReference type="AlphaFoldDB" id="A0A9W9VEC6"/>
<dbReference type="EMBL" id="JAPZBU010000011">
    <property type="protein sequence ID" value="KAJ5378882.1"/>
    <property type="molecule type" value="Genomic_DNA"/>
</dbReference>
<dbReference type="RefSeq" id="XP_056482668.1">
    <property type="nucleotide sequence ID" value="XM_056636638.1"/>
</dbReference>
<evidence type="ECO:0000256" key="1">
    <source>
        <dbReference type="SAM" id="SignalP"/>
    </source>
</evidence>
<name>A0A9W9VEC6_9EURO</name>
<evidence type="ECO:0000313" key="3">
    <source>
        <dbReference type="Proteomes" id="UP001147747"/>
    </source>
</evidence>
<gene>
    <name evidence="2" type="ORF">N7509_012001</name>
</gene>
<accession>A0A9W9VEC6</accession>
<sequence length="414" mass="45048">MARFSFLLLATTLVAQTAMASPRRVSPSCPQVRFIANPQPPQSGCPDEDDMWKCDDSDCGGEISDKPGWCKNILKVACDGYYNVEKDQESTKFNDRRCPCKSEKAPDGGTDDDGSGIVIIPFPLAPPGFLVPPAGVGNPKKKDSCPEDYTETKCKDCKAQSGWCTEGPQMGCPCLDECPTGKDLPVCSDEGCVGGEDDKCSVGYHKDCACKNECPDEDTVIPCDDDDICKGKDEKCTVEKYHDCKCIYSAETFGMFGDLGWVRTKQEYMKQALKAVEGADKPDVGSRANCSPQDKNHTTIARESLVGAARGYCQGVDGDLKRTQDDPKGPYLSNKDKGYEKFSIGIDFSEKQGGCKEAKTYEPSFDDCLSKLTSIVDDCQTDSGDKTGGSRIWSTDSGCIEYSIIVYSGEYTAY</sequence>
<dbReference type="Proteomes" id="UP001147747">
    <property type="component" value="Unassembled WGS sequence"/>
</dbReference>
<dbReference type="GeneID" id="81375618"/>
<dbReference type="OrthoDB" id="1896086at2759"/>
<feature type="signal peptide" evidence="1">
    <location>
        <begin position="1"/>
        <end position="20"/>
    </location>
</feature>
<proteinExistence type="predicted"/>
<keyword evidence="3" id="KW-1185">Reference proteome</keyword>